<evidence type="ECO:0000313" key="3">
    <source>
        <dbReference type="Proteomes" id="UP000000768"/>
    </source>
</evidence>
<proteinExistence type="predicted"/>
<accession>A0A1B6PCX5</accession>
<keyword evidence="1" id="KW-0472">Membrane</keyword>
<name>A0A1B6PCX5_SORBI</name>
<keyword evidence="1" id="KW-0812">Transmembrane</keyword>
<gene>
    <name evidence="2" type="ORF">SORBI_3008G106600</name>
</gene>
<reference evidence="3" key="2">
    <citation type="journal article" date="2018" name="Plant J.">
        <title>The Sorghum bicolor reference genome: improved assembly, gene annotations, a transcriptome atlas, and signatures of genome organization.</title>
        <authorList>
            <person name="McCormick R.F."/>
            <person name="Truong S.K."/>
            <person name="Sreedasyam A."/>
            <person name="Jenkins J."/>
            <person name="Shu S."/>
            <person name="Sims D."/>
            <person name="Kennedy M."/>
            <person name="Amirebrahimi M."/>
            <person name="Weers B.D."/>
            <person name="McKinley B."/>
            <person name="Mattison A."/>
            <person name="Morishige D.T."/>
            <person name="Grimwood J."/>
            <person name="Schmutz J."/>
            <person name="Mullet J.E."/>
        </authorList>
    </citation>
    <scope>NUCLEOTIDE SEQUENCE [LARGE SCALE GENOMIC DNA]</scope>
    <source>
        <strain evidence="3">cv. BTx623</strain>
    </source>
</reference>
<keyword evidence="3" id="KW-1185">Reference proteome</keyword>
<dbReference type="Gramene" id="KXG23528">
    <property type="protein sequence ID" value="KXG23528"/>
    <property type="gene ID" value="SORBI_3008G106600"/>
</dbReference>
<dbReference type="Proteomes" id="UP000000768">
    <property type="component" value="Chromosome 8"/>
</dbReference>
<reference evidence="2 3" key="1">
    <citation type="journal article" date="2009" name="Nature">
        <title>The Sorghum bicolor genome and the diversification of grasses.</title>
        <authorList>
            <person name="Paterson A.H."/>
            <person name="Bowers J.E."/>
            <person name="Bruggmann R."/>
            <person name="Dubchak I."/>
            <person name="Grimwood J."/>
            <person name="Gundlach H."/>
            <person name="Haberer G."/>
            <person name="Hellsten U."/>
            <person name="Mitros T."/>
            <person name="Poliakov A."/>
            <person name="Schmutz J."/>
            <person name="Spannagl M."/>
            <person name="Tang H."/>
            <person name="Wang X."/>
            <person name="Wicker T."/>
            <person name="Bharti A.K."/>
            <person name="Chapman J."/>
            <person name="Feltus F.A."/>
            <person name="Gowik U."/>
            <person name="Grigoriev I.V."/>
            <person name="Lyons E."/>
            <person name="Maher C.A."/>
            <person name="Martis M."/>
            <person name="Narechania A."/>
            <person name="Otillar R.P."/>
            <person name="Penning B.W."/>
            <person name="Salamov A.A."/>
            <person name="Wang Y."/>
            <person name="Zhang L."/>
            <person name="Carpita N.C."/>
            <person name="Freeling M."/>
            <person name="Gingle A.R."/>
            <person name="Hash C.T."/>
            <person name="Keller B."/>
            <person name="Klein P."/>
            <person name="Kresovich S."/>
            <person name="McCann M.C."/>
            <person name="Ming R."/>
            <person name="Peterson D.G."/>
            <person name="Mehboob-ur-Rahman"/>
            <person name="Ware D."/>
            <person name="Westhoff P."/>
            <person name="Mayer K.F."/>
            <person name="Messing J."/>
            <person name="Rokhsar D.S."/>
        </authorList>
    </citation>
    <scope>NUCLEOTIDE SEQUENCE [LARGE SCALE GENOMIC DNA]</scope>
    <source>
        <strain evidence="3">cv. BTx623</strain>
    </source>
</reference>
<dbReference type="AlphaFoldDB" id="A0A1B6PCX5"/>
<feature type="transmembrane region" description="Helical" evidence="1">
    <location>
        <begin position="12"/>
        <end position="40"/>
    </location>
</feature>
<sequence length="66" mass="7712">MLWRPIKDNGGSILHVLLMFLGFSLISHCIIGMYIFFVILAETTSYFYCMHIWNKSTLVVLHYPDT</sequence>
<dbReference type="InParanoid" id="A0A1B6PCX5"/>
<keyword evidence="1" id="KW-1133">Transmembrane helix</keyword>
<organism evidence="2 3">
    <name type="scientific">Sorghum bicolor</name>
    <name type="common">Sorghum</name>
    <name type="synonym">Sorghum vulgare</name>
    <dbReference type="NCBI Taxonomy" id="4558"/>
    <lineage>
        <taxon>Eukaryota</taxon>
        <taxon>Viridiplantae</taxon>
        <taxon>Streptophyta</taxon>
        <taxon>Embryophyta</taxon>
        <taxon>Tracheophyta</taxon>
        <taxon>Spermatophyta</taxon>
        <taxon>Magnoliopsida</taxon>
        <taxon>Liliopsida</taxon>
        <taxon>Poales</taxon>
        <taxon>Poaceae</taxon>
        <taxon>PACMAD clade</taxon>
        <taxon>Panicoideae</taxon>
        <taxon>Andropogonodae</taxon>
        <taxon>Andropogoneae</taxon>
        <taxon>Sorghinae</taxon>
        <taxon>Sorghum</taxon>
    </lineage>
</organism>
<protein>
    <submittedName>
        <fullName evidence="2">Uncharacterized protein</fullName>
    </submittedName>
</protein>
<evidence type="ECO:0000256" key="1">
    <source>
        <dbReference type="SAM" id="Phobius"/>
    </source>
</evidence>
<dbReference type="EMBL" id="CM000767">
    <property type="protein sequence ID" value="KXG23528.1"/>
    <property type="molecule type" value="Genomic_DNA"/>
</dbReference>
<evidence type="ECO:0000313" key="2">
    <source>
        <dbReference type="EMBL" id="KXG23528.1"/>
    </source>
</evidence>